<dbReference type="RefSeq" id="WP_147425666.1">
    <property type="nucleotide sequence ID" value="NZ_RBKU01000001.1"/>
</dbReference>
<name>A0A495J5P7_9SPHI</name>
<dbReference type="AlphaFoldDB" id="A0A495J5P7"/>
<evidence type="ECO:0000313" key="1">
    <source>
        <dbReference type="EMBL" id="RKR83309.1"/>
    </source>
</evidence>
<sequence length="64" mass="7386">METSSHQIGIPDWETTEKINQFLKNVNSLDFSSTGIENIANSYNVSIDQVNQLIYRARRSRRKA</sequence>
<accession>A0A495J5P7</accession>
<organism evidence="1 2">
    <name type="scientific">Mucilaginibacter gracilis</name>
    <dbReference type="NCBI Taxonomy" id="423350"/>
    <lineage>
        <taxon>Bacteria</taxon>
        <taxon>Pseudomonadati</taxon>
        <taxon>Bacteroidota</taxon>
        <taxon>Sphingobacteriia</taxon>
        <taxon>Sphingobacteriales</taxon>
        <taxon>Sphingobacteriaceae</taxon>
        <taxon>Mucilaginibacter</taxon>
    </lineage>
</organism>
<dbReference type="Proteomes" id="UP000268007">
    <property type="component" value="Unassembled WGS sequence"/>
</dbReference>
<proteinExistence type="predicted"/>
<keyword evidence="2" id="KW-1185">Reference proteome</keyword>
<comment type="caution">
    <text evidence="1">The sequence shown here is derived from an EMBL/GenBank/DDBJ whole genome shotgun (WGS) entry which is preliminary data.</text>
</comment>
<evidence type="ECO:0000313" key="2">
    <source>
        <dbReference type="Proteomes" id="UP000268007"/>
    </source>
</evidence>
<gene>
    <name evidence="1" type="ORF">BDD43_3514</name>
</gene>
<reference evidence="1 2" key="1">
    <citation type="submission" date="2018-10" db="EMBL/GenBank/DDBJ databases">
        <title>Genomic Encyclopedia of Archaeal and Bacterial Type Strains, Phase II (KMG-II): from individual species to whole genera.</title>
        <authorList>
            <person name="Goeker M."/>
        </authorList>
    </citation>
    <scope>NUCLEOTIDE SEQUENCE [LARGE SCALE GENOMIC DNA]</scope>
    <source>
        <strain evidence="1 2">DSM 18602</strain>
    </source>
</reference>
<protein>
    <submittedName>
        <fullName evidence="1">Uncharacterized protein</fullName>
    </submittedName>
</protein>
<dbReference type="EMBL" id="RBKU01000001">
    <property type="protein sequence ID" value="RKR83309.1"/>
    <property type="molecule type" value="Genomic_DNA"/>
</dbReference>